<dbReference type="InterPro" id="IPR050218">
    <property type="entry name" value="LptD"/>
</dbReference>
<protein>
    <recommendedName>
        <fullName evidence="1">LPS-assembly protein LptD</fullName>
    </recommendedName>
</protein>
<comment type="caution">
    <text evidence="1">Lacks conserved residue(s) required for the propagation of feature annotation.</text>
</comment>
<dbReference type="RefSeq" id="WP_133595923.1">
    <property type="nucleotide sequence ID" value="NZ_SNYL01000003.1"/>
</dbReference>
<comment type="similarity">
    <text evidence="1">Belongs to the LptD family.</text>
</comment>
<dbReference type="GO" id="GO:0015920">
    <property type="term" value="P:lipopolysaccharide transport"/>
    <property type="evidence" value="ECO:0007669"/>
    <property type="project" value="InterPro"/>
</dbReference>
<sequence length="804" mass="90656">MPVVLRSARPFADCVSPAVPRWVLQACGCLLLSWGPLAHSQGLSLQMSERLQETLPKAAVEQAPVFVSGQRIEGQTDARVVVEGDAELRRHDLVIRAQRLEHRRPDNLAIAQGDVRINREGDVFEGPALQLQLDTYEGVFEQPRFAFLRTGGEGDAAQVEFKGRDLLVAHRVRYTTCPRPASGEWAPDWYVSASRIDFDQAEETGTAINGVLRFKGVPLLASPWVSFPLSDRRKSGVLPPTFNIDNRSGLEITAPYYLNLAPNRDATLYPTLMSRRGVDLAGEYRYLERTYAGVLRAAYMPNDRLRREDRWAATLQHQHQLGRHDWLGPIGLRLNLNRVSDDNYWRDFPRTSTALTERLLPSEAVLSGGRGDWSFSAGAYRWQTLQDVDAPIVAPYDRLPSVAVAYRPRAWAGWGDTSLDVLGEVTHFRTDRSPVIGGLNQTTDVNGTRWLGVAQFDHTWQTPGWYLRPGLRLHARQYQFAQGVGPVGERQRSQSFLIPTAFLDGGLFFEREASLFGRDVLQTLEPRAFYTATPFREQGYLPVYDSSALDFNLATIFTPNAFGGHDRVADLHALTLGLTSRLLSPQTGAEWMSFGVAQRIRLSDQRVVLPGQTPINERLSDVLFGGSLNWTPQWSFGGTVQYNPKNRESVRTTLSGRYSPGNYRVVSAAYRLQRGESEQLDLGWQWPLRDLLGGPRVPDLGPGRGLGPGHWYSVGRLNYSLQDRRIVDLIAGFEYDAGCWIGRIVLERLQQSRTSANQRILFQLEFTGFSRIGSNPLQTLRENVPRYQYLREQINPPSRFERYD</sequence>
<comment type="subunit">
    <text evidence="1">Component of the lipopolysaccharide transport and assembly complex. Interacts with LptE and LptA.</text>
</comment>
<keyword evidence="1" id="KW-0472">Membrane</keyword>
<accession>A0A4R6UC97</accession>
<keyword evidence="1" id="KW-0998">Cell outer membrane</keyword>
<keyword evidence="1" id="KW-0732">Signal</keyword>
<dbReference type="GO" id="GO:0009279">
    <property type="term" value="C:cell outer membrane"/>
    <property type="evidence" value="ECO:0007669"/>
    <property type="project" value="UniProtKB-SubCell"/>
</dbReference>
<comment type="function">
    <text evidence="1">Together with LptE, is involved in the assembly of lipopolysaccharide (LPS) at the surface of the outer membrane.</text>
</comment>
<evidence type="ECO:0000259" key="2">
    <source>
        <dbReference type="Pfam" id="PF04453"/>
    </source>
</evidence>
<dbReference type="AlphaFoldDB" id="A0A4R6UC97"/>
<dbReference type="GO" id="GO:1990351">
    <property type="term" value="C:transporter complex"/>
    <property type="evidence" value="ECO:0007669"/>
    <property type="project" value="TreeGrafter"/>
</dbReference>
<keyword evidence="4" id="KW-1185">Reference proteome</keyword>
<organism evidence="3 4">
    <name type="scientific">Tepidicella xavieri</name>
    <dbReference type="NCBI Taxonomy" id="360241"/>
    <lineage>
        <taxon>Bacteria</taxon>
        <taxon>Pseudomonadati</taxon>
        <taxon>Pseudomonadota</taxon>
        <taxon>Betaproteobacteria</taxon>
        <taxon>Burkholderiales</taxon>
        <taxon>Tepidicella</taxon>
    </lineage>
</organism>
<dbReference type="EMBL" id="SNYL01000003">
    <property type="protein sequence ID" value="TDQ44320.1"/>
    <property type="molecule type" value="Genomic_DNA"/>
</dbReference>
<dbReference type="GO" id="GO:0043165">
    <property type="term" value="P:Gram-negative-bacterium-type cell outer membrane assembly"/>
    <property type="evidence" value="ECO:0007669"/>
    <property type="project" value="UniProtKB-UniRule"/>
</dbReference>
<comment type="subcellular location">
    <subcellularLocation>
        <location evidence="1">Cell outer membrane</location>
    </subcellularLocation>
</comment>
<dbReference type="OrthoDB" id="9760225at2"/>
<evidence type="ECO:0000256" key="1">
    <source>
        <dbReference type="HAMAP-Rule" id="MF_01411"/>
    </source>
</evidence>
<proteinExistence type="inferred from homology"/>
<feature type="domain" description="LptD C-terminal" evidence="2">
    <location>
        <begin position="309"/>
        <end position="688"/>
    </location>
</feature>
<dbReference type="Pfam" id="PF04453">
    <property type="entry name" value="LptD"/>
    <property type="match status" value="1"/>
</dbReference>
<dbReference type="Proteomes" id="UP000295510">
    <property type="component" value="Unassembled WGS sequence"/>
</dbReference>
<comment type="caution">
    <text evidence="3">The sequence shown here is derived from an EMBL/GenBank/DDBJ whole genome shotgun (WGS) entry which is preliminary data.</text>
</comment>
<name>A0A4R6UC97_9BURK</name>
<dbReference type="PANTHER" id="PTHR30189">
    <property type="entry name" value="LPS-ASSEMBLY PROTEIN"/>
    <property type="match status" value="1"/>
</dbReference>
<dbReference type="HAMAP" id="MF_01411">
    <property type="entry name" value="LPS_assembly_LptD"/>
    <property type="match status" value="1"/>
</dbReference>
<reference evidence="3 4" key="1">
    <citation type="submission" date="2019-03" db="EMBL/GenBank/DDBJ databases">
        <title>Genomic Encyclopedia of Type Strains, Phase IV (KMG-IV): sequencing the most valuable type-strain genomes for metagenomic binning, comparative biology and taxonomic classification.</title>
        <authorList>
            <person name="Goeker M."/>
        </authorList>
    </citation>
    <scope>NUCLEOTIDE SEQUENCE [LARGE SCALE GENOMIC DNA]</scope>
    <source>
        <strain evidence="3 4">DSM 19605</strain>
    </source>
</reference>
<gene>
    <name evidence="1" type="primary">lptD</name>
    <name evidence="3" type="ORF">DFR43_10364</name>
</gene>
<dbReference type="PANTHER" id="PTHR30189:SF1">
    <property type="entry name" value="LPS-ASSEMBLY PROTEIN LPTD"/>
    <property type="match status" value="1"/>
</dbReference>
<dbReference type="InterPro" id="IPR007543">
    <property type="entry name" value="LptD_C"/>
</dbReference>
<dbReference type="InterPro" id="IPR020889">
    <property type="entry name" value="LipoPS_assembly_LptD"/>
</dbReference>
<evidence type="ECO:0000313" key="4">
    <source>
        <dbReference type="Proteomes" id="UP000295510"/>
    </source>
</evidence>
<evidence type="ECO:0000313" key="3">
    <source>
        <dbReference type="EMBL" id="TDQ44320.1"/>
    </source>
</evidence>